<name>A0A1G5VQU3_9EURY</name>
<gene>
    <name evidence="2" type="ORF">SAMN02910315_00760</name>
</gene>
<dbReference type="SUPFAM" id="SSF52540">
    <property type="entry name" value="P-loop containing nucleoside triphosphate hydrolases"/>
    <property type="match status" value="1"/>
</dbReference>
<sequence>MSIVPLYVPINEIDKYFYNRTEDIKKIAYYLNSLEIGISQSLLIRGVRGVGKTFLLQKLKQDSKKNFLVSYIDISRIVGIDDTQLTAQSVLLELLDEMNNTIYDKINDGKKITFLLKKLIDKLKIKDFSFSKGTYIAEIPIPATEDNYKKISKFVMEYPQKVVENIDGIDGFIIIIDEFQMLKKLENPESFFWLLRSYSQFQSNVSYVMSGSISQTSDAIEMLNGATGAFGGRMIQINIDPFTKQETKSYFNDRFPEITFTDDGFNRFYEYTKGIPMYINSFYNALSSHETYDEDLIDYIFLNNMDQILVMWIRIWGTLNKYEKRIICAMLNREDISWSELERKLDMSPATLTKYIKTLQDKGIIKYFDGNYNFEDLMLKTWLNHEKERTGVYPM</sequence>
<dbReference type="EMBL" id="FMXB01000005">
    <property type="protein sequence ID" value="SDA47786.1"/>
    <property type="molecule type" value="Genomic_DNA"/>
</dbReference>
<dbReference type="InterPro" id="IPR036388">
    <property type="entry name" value="WH-like_DNA-bd_sf"/>
</dbReference>
<dbReference type="InterPro" id="IPR036390">
    <property type="entry name" value="WH_DNA-bd_sf"/>
</dbReference>
<dbReference type="InterPro" id="IPR027417">
    <property type="entry name" value="P-loop_NTPase"/>
</dbReference>
<protein>
    <recommendedName>
        <fullName evidence="1">ATPase domain-containing protein</fullName>
    </recommendedName>
</protein>
<reference evidence="2 3" key="1">
    <citation type="submission" date="2016-10" db="EMBL/GenBank/DDBJ databases">
        <authorList>
            <person name="Varghese N."/>
            <person name="Submissions S."/>
        </authorList>
    </citation>
    <scope>NUCLEOTIDE SEQUENCE [LARGE SCALE GENOMIC DNA]</scope>
    <source>
        <strain evidence="2 3">DSM 16643</strain>
    </source>
</reference>
<dbReference type="Proteomes" id="UP000323439">
    <property type="component" value="Unassembled WGS sequence"/>
</dbReference>
<dbReference type="AlphaFoldDB" id="A0A1G5VQU3"/>
<evidence type="ECO:0000313" key="2">
    <source>
        <dbReference type="EMBL" id="SDA47786.1"/>
    </source>
</evidence>
<evidence type="ECO:0000313" key="3">
    <source>
        <dbReference type="Proteomes" id="UP000323439"/>
    </source>
</evidence>
<dbReference type="GO" id="GO:0005524">
    <property type="term" value="F:ATP binding"/>
    <property type="evidence" value="ECO:0007669"/>
    <property type="project" value="InterPro"/>
</dbReference>
<organism evidence="2 3">
    <name type="scientific">Methanobrevibacter millerae</name>
    <dbReference type="NCBI Taxonomy" id="230361"/>
    <lineage>
        <taxon>Archaea</taxon>
        <taxon>Methanobacteriati</taxon>
        <taxon>Methanobacteriota</taxon>
        <taxon>Methanomada group</taxon>
        <taxon>Methanobacteria</taxon>
        <taxon>Methanobacteriales</taxon>
        <taxon>Methanobacteriaceae</taxon>
        <taxon>Methanobrevibacter</taxon>
    </lineage>
</organism>
<dbReference type="Gene3D" id="1.10.10.10">
    <property type="entry name" value="Winged helix-like DNA-binding domain superfamily/Winged helix DNA-binding domain"/>
    <property type="match status" value="1"/>
</dbReference>
<dbReference type="RefSeq" id="WP_223166000.1">
    <property type="nucleotide sequence ID" value="NZ_FMXB01000005.1"/>
</dbReference>
<keyword evidence="3" id="KW-1185">Reference proteome</keyword>
<dbReference type="SUPFAM" id="SSF46785">
    <property type="entry name" value="Winged helix' DNA-binding domain"/>
    <property type="match status" value="1"/>
</dbReference>
<dbReference type="InterPro" id="IPR011579">
    <property type="entry name" value="ATPase_dom"/>
</dbReference>
<dbReference type="PANTHER" id="PTHR34301">
    <property type="entry name" value="DNA-BINDING PROTEIN-RELATED"/>
    <property type="match status" value="1"/>
</dbReference>
<dbReference type="Pfam" id="PF13412">
    <property type="entry name" value="HTH_24"/>
    <property type="match status" value="1"/>
</dbReference>
<feature type="domain" description="ATPase" evidence="1">
    <location>
        <begin position="17"/>
        <end position="281"/>
    </location>
</feature>
<dbReference type="PANTHER" id="PTHR34301:SF8">
    <property type="entry name" value="ATPASE DOMAIN-CONTAINING PROTEIN"/>
    <property type="match status" value="1"/>
</dbReference>
<dbReference type="Pfam" id="PF01637">
    <property type="entry name" value="ATPase_2"/>
    <property type="match status" value="1"/>
</dbReference>
<dbReference type="Gene3D" id="3.40.50.300">
    <property type="entry name" value="P-loop containing nucleotide triphosphate hydrolases"/>
    <property type="match status" value="1"/>
</dbReference>
<accession>A0A1G5VQU3</accession>
<evidence type="ECO:0000259" key="1">
    <source>
        <dbReference type="Pfam" id="PF01637"/>
    </source>
</evidence>
<proteinExistence type="predicted"/>